<sequence>MQKDSYALGLVYTFLSAAFWGVSAACGQYLFMYKNISAEWLVSVRLLCSGFILFAIIFTKQKGKMFAIFKDFKALFWLGVYSIIGLLMCQYTYYLTIQISNAAIATVLQYTAPAFIMIYIALRTKKMPKSREILALILAVSGVFLLATHGDLTSLNLPKKAIIIGLLSGVCVAIYSTSPVKINKKYGALTCLALGLIIAGVMSAFYTKFWTLNGVNDSSGFLALVGVIFFGTILAFGLYMLGLSILGPTKASLIASVEPISAGFFIYIWLGNRFVFMDYVGFALVLACAILLTKRR</sequence>
<feature type="transmembrane region" description="Helical" evidence="1">
    <location>
        <begin position="40"/>
        <end position="58"/>
    </location>
</feature>
<feature type="transmembrane region" description="Helical" evidence="1">
    <location>
        <begin position="276"/>
        <end position="293"/>
    </location>
</feature>
<reference evidence="3 4" key="1">
    <citation type="submission" date="2016-02" db="EMBL/GenBank/DDBJ databases">
        <authorList>
            <consortium name="Pathogen Informatics"/>
        </authorList>
    </citation>
    <scope>NUCLEOTIDE SEQUENCE [LARGE SCALE GENOMIC DNA]</scope>
    <source>
        <strain evidence="3 4">RC20</strain>
    </source>
</reference>
<dbReference type="AlphaFoldDB" id="A0A128EBS2"/>
<evidence type="ECO:0000259" key="2">
    <source>
        <dbReference type="Pfam" id="PF00892"/>
    </source>
</evidence>
<gene>
    <name evidence="3" type="primary">yicL</name>
    <name evidence="3" type="ORF">ERS672216_00374</name>
</gene>
<evidence type="ECO:0000313" key="3">
    <source>
        <dbReference type="EMBL" id="CZE46446.1"/>
    </source>
</evidence>
<keyword evidence="4" id="KW-1185">Reference proteome</keyword>
<evidence type="ECO:0000256" key="1">
    <source>
        <dbReference type="SAM" id="Phobius"/>
    </source>
</evidence>
<feature type="transmembrane region" description="Helical" evidence="1">
    <location>
        <begin position="253"/>
        <end position="270"/>
    </location>
</feature>
<dbReference type="Proteomes" id="UP000069632">
    <property type="component" value="Unassembled WGS sequence"/>
</dbReference>
<feature type="domain" description="EamA" evidence="2">
    <location>
        <begin position="160"/>
        <end position="292"/>
    </location>
</feature>
<keyword evidence="1" id="KW-0812">Transmembrane</keyword>
<dbReference type="RefSeq" id="WP_075494338.1">
    <property type="nucleotide sequence ID" value="NZ_CP053844.1"/>
</dbReference>
<feature type="transmembrane region" description="Helical" evidence="1">
    <location>
        <begin position="221"/>
        <end position="241"/>
    </location>
</feature>
<name>A0A128EBS2_9BACT</name>
<feature type="transmembrane region" description="Helical" evidence="1">
    <location>
        <begin position="161"/>
        <end position="177"/>
    </location>
</feature>
<dbReference type="PANTHER" id="PTHR22911">
    <property type="entry name" value="ACYL-MALONYL CONDENSING ENZYME-RELATED"/>
    <property type="match status" value="1"/>
</dbReference>
<dbReference type="Pfam" id="PF00892">
    <property type="entry name" value="EamA"/>
    <property type="match status" value="2"/>
</dbReference>
<feature type="transmembrane region" description="Helical" evidence="1">
    <location>
        <begin position="189"/>
        <end position="209"/>
    </location>
</feature>
<proteinExistence type="predicted"/>
<feature type="domain" description="EamA" evidence="2">
    <location>
        <begin position="8"/>
        <end position="147"/>
    </location>
</feature>
<evidence type="ECO:0000313" key="4">
    <source>
        <dbReference type="Proteomes" id="UP000069632"/>
    </source>
</evidence>
<dbReference type="PROSITE" id="PS51257">
    <property type="entry name" value="PROKAR_LIPOPROTEIN"/>
    <property type="match status" value="1"/>
</dbReference>
<feature type="transmembrane region" description="Helical" evidence="1">
    <location>
        <begin position="99"/>
        <end position="121"/>
    </location>
</feature>
<feature type="transmembrane region" description="Helical" evidence="1">
    <location>
        <begin position="74"/>
        <end position="93"/>
    </location>
</feature>
<keyword evidence="1" id="KW-1133">Transmembrane helix</keyword>
<dbReference type="InterPro" id="IPR000620">
    <property type="entry name" value="EamA_dom"/>
</dbReference>
<accession>A0A128EBS2</accession>
<feature type="transmembrane region" description="Helical" evidence="1">
    <location>
        <begin position="133"/>
        <end position="149"/>
    </location>
</feature>
<dbReference type="PANTHER" id="PTHR22911:SF79">
    <property type="entry name" value="MOBA-LIKE NTP TRANSFERASE DOMAIN-CONTAINING PROTEIN"/>
    <property type="match status" value="1"/>
</dbReference>
<protein>
    <submittedName>
        <fullName evidence="3">Transporter</fullName>
    </submittedName>
</protein>
<dbReference type="EMBL" id="FIZP01000001">
    <property type="protein sequence ID" value="CZE46446.1"/>
    <property type="molecule type" value="Genomic_DNA"/>
</dbReference>
<keyword evidence="1" id="KW-0472">Membrane</keyword>
<dbReference type="OrthoDB" id="9810818at2"/>
<dbReference type="GO" id="GO:0016020">
    <property type="term" value="C:membrane"/>
    <property type="evidence" value="ECO:0007669"/>
    <property type="project" value="InterPro"/>
</dbReference>
<dbReference type="SUPFAM" id="SSF103481">
    <property type="entry name" value="Multidrug resistance efflux transporter EmrE"/>
    <property type="match status" value="2"/>
</dbReference>
<dbReference type="InterPro" id="IPR037185">
    <property type="entry name" value="EmrE-like"/>
</dbReference>
<organism evidence="3 4">
    <name type="scientific">Campylobacter geochelonis</name>
    <dbReference type="NCBI Taxonomy" id="1780362"/>
    <lineage>
        <taxon>Bacteria</taxon>
        <taxon>Pseudomonadati</taxon>
        <taxon>Campylobacterota</taxon>
        <taxon>Epsilonproteobacteria</taxon>
        <taxon>Campylobacterales</taxon>
        <taxon>Campylobacteraceae</taxon>
        <taxon>Campylobacter</taxon>
    </lineage>
</organism>